<keyword evidence="14" id="KW-1185">Reference proteome</keyword>
<keyword evidence="7" id="KW-0443">Lipid metabolism</keyword>
<keyword evidence="4" id="KW-0521">NADP</keyword>
<dbReference type="AlphaFoldDB" id="A0A316UEM8"/>
<dbReference type="FunFam" id="3.40.50.720:FF:000131">
    <property type="entry name" value="Short-chain dehydrogenase/reductase 3"/>
    <property type="match status" value="1"/>
</dbReference>
<dbReference type="InterPro" id="IPR020904">
    <property type="entry name" value="Sc_DH/Rdtase_CS"/>
</dbReference>
<dbReference type="InterPro" id="IPR002347">
    <property type="entry name" value="SDR_fam"/>
</dbReference>
<comment type="subcellular location">
    <subcellularLocation>
        <location evidence="1">Membrane</location>
        <topology evidence="1">Multi-pass membrane protein</topology>
    </subcellularLocation>
</comment>
<protein>
    <recommendedName>
        <fullName evidence="10">Short-chain dehydrogenase/reductase 3</fullName>
    </recommendedName>
    <alternativeName>
        <fullName evidence="11">Retinal short-chain dehydrogenase/reductase 1</fullName>
    </alternativeName>
</protein>
<evidence type="ECO:0000256" key="12">
    <source>
        <dbReference type="SAM" id="MobiDB-lite"/>
    </source>
</evidence>
<dbReference type="OrthoDB" id="10253736at2759"/>
<dbReference type="PANTHER" id="PTHR24322:SF736">
    <property type="entry name" value="RETINOL DEHYDROGENASE 10"/>
    <property type="match status" value="1"/>
</dbReference>
<gene>
    <name evidence="13" type="ORF">BCV69DRAFT_280964</name>
</gene>
<feature type="compositionally biased region" description="Polar residues" evidence="12">
    <location>
        <begin position="1"/>
        <end position="22"/>
    </location>
</feature>
<evidence type="ECO:0000256" key="1">
    <source>
        <dbReference type="ARBA" id="ARBA00004141"/>
    </source>
</evidence>
<dbReference type="PANTHER" id="PTHR24322">
    <property type="entry name" value="PKSB"/>
    <property type="match status" value="1"/>
</dbReference>
<organism evidence="13 14">
    <name type="scientific">Pseudomicrostroma glucosiphilum</name>
    <dbReference type="NCBI Taxonomy" id="1684307"/>
    <lineage>
        <taxon>Eukaryota</taxon>
        <taxon>Fungi</taxon>
        <taxon>Dikarya</taxon>
        <taxon>Basidiomycota</taxon>
        <taxon>Ustilaginomycotina</taxon>
        <taxon>Exobasidiomycetes</taxon>
        <taxon>Microstromatales</taxon>
        <taxon>Microstromatales incertae sedis</taxon>
        <taxon>Pseudomicrostroma</taxon>
    </lineage>
</organism>
<reference evidence="13 14" key="1">
    <citation type="journal article" date="2018" name="Mol. Biol. Evol.">
        <title>Broad Genomic Sampling Reveals a Smut Pathogenic Ancestry of the Fungal Clade Ustilaginomycotina.</title>
        <authorList>
            <person name="Kijpornyongpan T."/>
            <person name="Mondo S.J."/>
            <person name="Barry K."/>
            <person name="Sandor L."/>
            <person name="Lee J."/>
            <person name="Lipzen A."/>
            <person name="Pangilinan J."/>
            <person name="LaButti K."/>
            <person name="Hainaut M."/>
            <person name="Henrissat B."/>
            <person name="Grigoriev I.V."/>
            <person name="Spatafora J.W."/>
            <person name="Aime M.C."/>
        </authorList>
    </citation>
    <scope>NUCLEOTIDE SEQUENCE [LARGE SCALE GENOMIC DNA]</scope>
    <source>
        <strain evidence="13 14">MCA 4718</strain>
    </source>
</reference>
<name>A0A316UEM8_9BASI</name>
<dbReference type="STRING" id="1684307.A0A316UEM8"/>
<keyword evidence="8" id="KW-0472">Membrane</keyword>
<comment type="function">
    <text evidence="9">Catalyzes the reduction of all-trans-retinal to all-trans-retinol in the presence of NADPH.</text>
</comment>
<dbReference type="Proteomes" id="UP000245942">
    <property type="component" value="Unassembled WGS sequence"/>
</dbReference>
<dbReference type="RefSeq" id="XP_025350514.1">
    <property type="nucleotide sequence ID" value="XM_025491803.1"/>
</dbReference>
<evidence type="ECO:0000256" key="8">
    <source>
        <dbReference type="ARBA" id="ARBA00023136"/>
    </source>
</evidence>
<dbReference type="PROSITE" id="PS00061">
    <property type="entry name" value="ADH_SHORT"/>
    <property type="match status" value="1"/>
</dbReference>
<dbReference type="Pfam" id="PF00106">
    <property type="entry name" value="adh_short"/>
    <property type="match status" value="1"/>
</dbReference>
<dbReference type="EMBL" id="KZ819322">
    <property type="protein sequence ID" value="PWN23354.1"/>
    <property type="molecule type" value="Genomic_DNA"/>
</dbReference>
<dbReference type="GO" id="GO:0052650">
    <property type="term" value="F:all-trans-retinol dehydrogenase (NADP+) activity"/>
    <property type="evidence" value="ECO:0007669"/>
    <property type="project" value="UniProtKB-ARBA"/>
</dbReference>
<evidence type="ECO:0000256" key="9">
    <source>
        <dbReference type="ARBA" id="ARBA00059620"/>
    </source>
</evidence>
<evidence type="ECO:0000256" key="11">
    <source>
        <dbReference type="ARBA" id="ARBA00082544"/>
    </source>
</evidence>
<dbReference type="InterPro" id="IPR036291">
    <property type="entry name" value="NAD(P)-bd_dom_sf"/>
</dbReference>
<evidence type="ECO:0000256" key="7">
    <source>
        <dbReference type="ARBA" id="ARBA00023098"/>
    </source>
</evidence>
<sequence>MSSATKANASEAGKTQPSQASRPSDLDRREPFTIDVLVRWIRNAFLNTPFLLALPALVYYYDKKRSLAPSAYPDPSLSYLRHLLFTEYKWVGRWLIFGLIKKTNDVLNRYVANLGAYRADKADWSKEVVVITGGSAGIGKAVVEILSHVKKAKVAVLDMAPPTYAPAPAGVPPIQYYKTDVSDPAQVKAAADQIRASLGEPTMLMNNAGLASGDLIIDVDPERATRLWKVNTLANWITCQEFLPHMISKNHGHVMTVASSGSFMSLPQMSEYSGTKSAVLAFFEILRGELRSRYFAPRVRASLCAPTKVRTSLGEGMEDHKMPFIHPNLEAFEVARKIVDAFDSGLSQYIVMPGLMRILPLARGLPDWGKRFLELAGKTDQTVSDTSMKRAFEAGYGKDWSGPEAEARKKALERMQKRGGASK</sequence>
<evidence type="ECO:0000256" key="5">
    <source>
        <dbReference type="ARBA" id="ARBA00022989"/>
    </source>
</evidence>
<feature type="region of interest" description="Disordered" evidence="12">
    <location>
        <begin position="1"/>
        <end position="26"/>
    </location>
</feature>
<keyword evidence="5" id="KW-1133">Transmembrane helix</keyword>
<dbReference type="GeneID" id="37013537"/>
<keyword evidence="3" id="KW-0812">Transmembrane</keyword>
<accession>A0A316UEM8</accession>
<evidence type="ECO:0000256" key="3">
    <source>
        <dbReference type="ARBA" id="ARBA00022692"/>
    </source>
</evidence>
<evidence type="ECO:0000313" key="13">
    <source>
        <dbReference type="EMBL" id="PWN23354.1"/>
    </source>
</evidence>
<dbReference type="PRINTS" id="PR00081">
    <property type="entry name" value="GDHRDH"/>
</dbReference>
<feature type="region of interest" description="Disordered" evidence="12">
    <location>
        <begin position="396"/>
        <end position="423"/>
    </location>
</feature>
<evidence type="ECO:0000256" key="6">
    <source>
        <dbReference type="ARBA" id="ARBA00023002"/>
    </source>
</evidence>
<dbReference type="SUPFAM" id="SSF51735">
    <property type="entry name" value="NAD(P)-binding Rossmann-fold domains"/>
    <property type="match status" value="1"/>
</dbReference>
<evidence type="ECO:0000256" key="4">
    <source>
        <dbReference type="ARBA" id="ARBA00022857"/>
    </source>
</evidence>
<evidence type="ECO:0000256" key="10">
    <source>
        <dbReference type="ARBA" id="ARBA00068717"/>
    </source>
</evidence>
<evidence type="ECO:0000256" key="2">
    <source>
        <dbReference type="ARBA" id="ARBA00006484"/>
    </source>
</evidence>
<comment type="similarity">
    <text evidence="2">Belongs to the short-chain dehydrogenases/reductases (SDR) family.</text>
</comment>
<dbReference type="Gene3D" id="3.40.50.720">
    <property type="entry name" value="NAD(P)-binding Rossmann-like Domain"/>
    <property type="match status" value="1"/>
</dbReference>
<feature type="compositionally biased region" description="Basic and acidic residues" evidence="12">
    <location>
        <begin position="405"/>
        <end position="416"/>
    </location>
</feature>
<evidence type="ECO:0000313" key="14">
    <source>
        <dbReference type="Proteomes" id="UP000245942"/>
    </source>
</evidence>
<dbReference type="GO" id="GO:0016020">
    <property type="term" value="C:membrane"/>
    <property type="evidence" value="ECO:0007669"/>
    <property type="project" value="UniProtKB-SubCell"/>
</dbReference>
<proteinExistence type="inferred from homology"/>
<keyword evidence="6" id="KW-0560">Oxidoreductase</keyword>